<dbReference type="Pfam" id="PF02645">
    <property type="entry name" value="DegV"/>
    <property type="match status" value="1"/>
</dbReference>
<protein>
    <submittedName>
        <fullName evidence="2">DegV family protein</fullName>
    </submittedName>
</protein>
<dbReference type="PANTHER" id="PTHR33434">
    <property type="entry name" value="DEGV DOMAIN-CONTAINING PROTEIN DR_1986-RELATED"/>
    <property type="match status" value="1"/>
</dbReference>
<keyword evidence="1" id="KW-0446">Lipid-binding</keyword>
<proteinExistence type="predicted"/>
<evidence type="ECO:0000313" key="2">
    <source>
        <dbReference type="EMBL" id="GAA3668814.1"/>
    </source>
</evidence>
<organism evidence="2 3">
    <name type="scientific">Lentzea roselyniae</name>
    <dbReference type="NCBI Taxonomy" id="531940"/>
    <lineage>
        <taxon>Bacteria</taxon>
        <taxon>Bacillati</taxon>
        <taxon>Actinomycetota</taxon>
        <taxon>Actinomycetes</taxon>
        <taxon>Pseudonocardiales</taxon>
        <taxon>Pseudonocardiaceae</taxon>
        <taxon>Lentzea</taxon>
    </lineage>
</organism>
<dbReference type="Proteomes" id="UP001500711">
    <property type="component" value="Unassembled WGS sequence"/>
</dbReference>
<dbReference type="NCBIfam" id="TIGR00762">
    <property type="entry name" value="DegV"/>
    <property type="match status" value="1"/>
</dbReference>
<dbReference type="InterPro" id="IPR003797">
    <property type="entry name" value="DegV"/>
</dbReference>
<dbReference type="SUPFAM" id="SSF82549">
    <property type="entry name" value="DAK1/DegV-like"/>
    <property type="match status" value="1"/>
</dbReference>
<reference evidence="3" key="1">
    <citation type="journal article" date="2019" name="Int. J. Syst. Evol. Microbiol.">
        <title>The Global Catalogue of Microorganisms (GCM) 10K type strain sequencing project: providing services to taxonomists for standard genome sequencing and annotation.</title>
        <authorList>
            <consortium name="The Broad Institute Genomics Platform"/>
            <consortium name="The Broad Institute Genome Sequencing Center for Infectious Disease"/>
            <person name="Wu L."/>
            <person name="Ma J."/>
        </authorList>
    </citation>
    <scope>NUCLEOTIDE SEQUENCE [LARGE SCALE GENOMIC DNA]</scope>
    <source>
        <strain evidence="3">JCM 17494</strain>
    </source>
</reference>
<accession>A0ABP7BSG1</accession>
<dbReference type="Gene3D" id="3.30.1180.10">
    <property type="match status" value="1"/>
</dbReference>
<dbReference type="InterPro" id="IPR043168">
    <property type="entry name" value="DegV_C"/>
</dbReference>
<dbReference type="PANTHER" id="PTHR33434:SF2">
    <property type="entry name" value="FATTY ACID-BINDING PROTEIN TM_1468"/>
    <property type="match status" value="1"/>
</dbReference>
<keyword evidence="3" id="KW-1185">Reference proteome</keyword>
<dbReference type="EMBL" id="BAABBE010000022">
    <property type="protein sequence ID" value="GAA3668814.1"/>
    <property type="molecule type" value="Genomic_DNA"/>
</dbReference>
<sequence>MPSFVSGYCDHASLTSSFVSSRVAVVTDSTASLPARLAERFNIITVPMQLKIGSELIDEAYVPTDRLLQAMDAQIPITTQPPAPDAFFWAYQDAWARGAETIVSVHVTPKLSPATDAAKAAAAKSRVPVFIVDSHSSGMTLGFAALAAARIVQTGGNVQHARSVAEQRGRDASVLIYVNTLHYLRQAGRVSAAAKLFGDALSVKPLLTVVNGEVEPFDKVVGRERALGKLVDKAVALAYGRNVDLAVEHFAAEKEGHELLQMLQKRIPHARDVVLTQVSAAIGANVGPGALAVTVSPF</sequence>
<dbReference type="InterPro" id="IPR050270">
    <property type="entry name" value="DegV_domain_contain"/>
</dbReference>
<name>A0ABP7BSG1_9PSEU</name>
<dbReference type="Gene3D" id="3.40.50.10170">
    <property type="match status" value="1"/>
</dbReference>
<comment type="caution">
    <text evidence="2">The sequence shown here is derived from an EMBL/GenBank/DDBJ whole genome shotgun (WGS) entry which is preliminary data.</text>
</comment>
<dbReference type="PROSITE" id="PS51482">
    <property type="entry name" value="DEGV"/>
    <property type="match status" value="1"/>
</dbReference>
<gene>
    <name evidence="2" type="ORF">GCM10022267_64390</name>
</gene>
<evidence type="ECO:0000313" key="3">
    <source>
        <dbReference type="Proteomes" id="UP001500711"/>
    </source>
</evidence>
<evidence type="ECO:0000256" key="1">
    <source>
        <dbReference type="ARBA" id="ARBA00023121"/>
    </source>
</evidence>